<dbReference type="Proteomes" id="UP001249851">
    <property type="component" value="Unassembled WGS sequence"/>
</dbReference>
<reference evidence="3" key="1">
    <citation type="journal article" date="2023" name="G3 (Bethesda)">
        <title>Whole genome assembly and annotation of the endangered Caribbean coral Acropora cervicornis.</title>
        <authorList>
            <person name="Selwyn J.D."/>
            <person name="Vollmer S.V."/>
        </authorList>
    </citation>
    <scope>NUCLEOTIDE SEQUENCE</scope>
    <source>
        <strain evidence="3">K2</strain>
    </source>
</reference>
<dbReference type="GO" id="GO:0007283">
    <property type="term" value="P:spermatogenesis"/>
    <property type="evidence" value="ECO:0007669"/>
    <property type="project" value="TreeGrafter"/>
</dbReference>
<dbReference type="InterPro" id="IPR038791">
    <property type="entry name" value="Cfap97/Hemingway"/>
</dbReference>
<evidence type="ECO:0000313" key="4">
    <source>
        <dbReference type="Proteomes" id="UP001249851"/>
    </source>
</evidence>
<organism evidence="3 4">
    <name type="scientific">Acropora cervicornis</name>
    <name type="common">Staghorn coral</name>
    <dbReference type="NCBI Taxonomy" id="6130"/>
    <lineage>
        <taxon>Eukaryota</taxon>
        <taxon>Metazoa</taxon>
        <taxon>Cnidaria</taxon>
        <taxon>Anthozoa</taxon>
        <taxon>Hexacorallia</taxon>
        <taxon>Scleractinia</taxon>
        <taxon>Astrocoeniina</taxon>
        <taxon>Acroporidae</taxon>
        <taxon>Acropora</taxon>
    </lineage>
</organism>
<dbReference type="Pfam" id="PF13879">
    <property type="entry name" value="Hmw_CFAP97"/>
    <property type="match status" value="1"/>
</dbReference>
<dbReference type="InterPro" id="IPR029488">
    <property type="entry name" value="Hmw/CFAP97"/>
</dbReference>
<keyword evidence="4" id="KW-1185">Reference proteome</keyword>
<feature type="non-terminal residue" evidence="3">
    <location>
        <position position="285"/>
    </location>
</feature>
<comment type="similarity">
    <text evidence="1">Belongs to the CFAP97 family.</text>
</comment>
<dbReference type="PANTHER" id="PTHR23035">
    <property type="entry name" value="CILIA- AND FLAGELLA-ASSOCIATED PROTEIN 97-RELATED"/>
    <property type="match status" value="1"/>
</dbReference>
<accession>A0AAD9V6Z6</accession>
<dbReference type="AlphaFoldDB" id="A0AAD9V6Z6"/>
<feature type="compositionally biased region" description="Low complexity" evidence="2">
    <location>
        <begin position="254"/>
        <end position="270"/>
    </location>
</feature>
<feature type="region of interest" description="Disordered" evidence="2">
    <location>
        <begin position="216"/>
        <end position="285"/>
    </location>
</feature>
<sequence>MADDGAIPRRSSSESSHSSDDKTADRLKREHFLHPNSDQIDLNLLLQAVLDINEKLNKRQPPSQGNMEDAVESREGSSTKSQEDSVKAKKDFDDTASRHSVASSGRSRLRNGFKSGEFIRPAPLERKNMSFSNAKVDAIDRENQRLLREITRTRGRPKSAKNSKLVSEPLRIQTSSEVNRCKFQRKVDKDNQKLLQRLEAVRPTRGLSRDSLFKEHIKQKQYSKTASRSRPSSAKSSSSGVHSRTASESGLMFGDSGSVASSRSSCGSQGPVKKRTRSKPTWEAG</sequence>
<feature type="compositionally biased region" description="Basic and acidic residues" evidence="2">
    <location>
        <begin position="17"/>
        <end position="33"/>
    </location>
</feature>
<evidence type="ECO:0000313" key="3">
    <source>
        <dbReference type="EMBL" id="KAK2563611.1"/>
    </source>
</evidence>
<keyword evidence="3" id="KW-0969">Cilium</keyword>
<evidence type="ECO:0000256" key="1">
    <source>
        <dbReference type="ARBA" id="ARBA00008315"/>
    </source>
</evidence>
<feature type="compositionally biased region" description="Low complexity" evidence="2">
    <location>
        <begin position="223"/>
        <end position="239"/>
    </location>
</feature>
<gene>
    <name evidence="3" type="ORF">P5673_013347</name>
</gene>
<dbReference type="PANTHER" id="PTHR23035:SF1">
    <property type="entry name" value="CILIA- AND FLAGELLA-ASSOCIATED PROTEIN 97"/>
    <property type="match status" value="1"/>
</dbReference>
<feature type="region of interest" description="Disordered" evidence="2">
    <location>
        <begin position="55"/>
        <end position="112"/>
    </location>
</feature>
<protein>
    <submittedName>
        <fullName evidence="3">Cilia- and flagella-associated protein 97</fullName>
    </submittedName>
</protein>
<name>A0AAD9V6Z6_ACRCE</name>
<comment type="caution">
    <text evidence="3">The sequence shown here is derived from an EMBL/GenBank/DDBJ whole genome shotgun (WGS) entry which is preliminary data.</text>
</comment>
<feature type="region of interest" description="Disordered" evidence="2">
    <location>
        <begin position="1"/>
        <end position="38"/>
    </location>
</feature>
<feature type="compositionally biased region" description="Basic and acidic residues" evidence="2">
    <location>
        <begin position="71"/>
        <end position="97"/>
    </location>
</feature>
<evidence type="ECO:0000256" key="2">
    <source>
        <dbReference type="SAM" id="MobiDB-lite"/>
    </source>
</evidence>
<dbReference type="EMBL" id="JARQWQ010000025">
    <property type="protein sequence ID" value="KAK2563611.1"/>
    <property type="molecule type" value="Genomic_DNA"/>
</dbReference>
<keyword evidence="3" id="KW-0966">Cell projection</keyword>
<proteinExistence type="inferred from homology"/>
<keyword evidence="3" id="KW-0282">Flagellum</keyword>
<reference evidence="3" key="2">
    <citation type="journal article" date="2023" name="Science">
        <title>Genomic signatures of disease resistance in endangered staghorn corals.</title>
        <authorList>
            <person name="Vollmer S.V."/>
            <person name="Selwyn J.D."/>
            <person name="Despard B.A."/>
            <person name="Roesel C.L."/>
        </authorList>
    </citation>
    <scope>NUCLEOTIDE SEQUENCE</scope>
    <source>
        <tissue evidence="3">Whole Organism</tissue>
    </source>
</reference>